<reference evidence="2" key="1">
    <citation type="submission" date="2018-01" db="EMBL/GenBank/DDBJ databases">
        <authorList>
            <person name="Mao J.F."/>
        </authorList>
    </citation>
    <scope>NUCLEOTIDE SEQUENCE</scope>
    <source>
        <strain evidence="2">Huo1</strain>
        <tissue evidence="2">Leaf</tissue>
    </source>
</reference>
<comment type="caution">
    <text evidence="2">The sequence shown here is derived from an EMBL/GenBank/DDBJ whole genome shotgun (WGS) entry which is preliminary data.</text>
</comment>
<dbReference type="PANTHER" id="PTHR34361">
    <property type="entry name" value="OS08G0157800 PROTEIN"/>
    <property type="match status" value="1"/>
</dbReference>
<evidence type="ECO:0000313" key="2">
    <source>
        <dbReference type="EMBL" id="KAG6400760.1"/>
    </source>
</evidence>
<proteinExistence type="predicted"/>
<dbReference type="AlphaFoldDB" id="A0A8X8WUP4"/>
<protein>
    <submittedName>
        <fullName evidence="2">Uncharacterized protein</fullName>
    </submittedName>
</protein>
<evidence type="ECO:0000313" key="3">
    <source>
        <dbReference type="Proteomes" id="UP000298416"/>
    </source>
</evidence>
<dbReference type="EMBL" id="PNBA02000014">
    <property type="protein sequence ID" value="KAG6400760.1"/>
    <property type="molecule type" value="Genomic_DNA"/>
</dbReference>
<dbReference type="Proteomes" id="UP000298416">
    <property type="component" value="Unassembled WGS sequence"/>
</dbReference>
<gene>
    <name evidence="2" type="ORF">SASPL_137603</name>
</gene>
<name>A0A8X8WUP4_SALSN</name>
<sequence length="1133" mass="123891">MMGLSSMLFGGGGNSSTSSLSASAPPFTVDRLNPKPNSNPMLHYSDYGVEPFPHSSHYPIRAEAALDSSEMISVPAPDDYRFSASASVKSPSSQWSAHNSGYGGDVKPYYSSYITPLVGEDRVLGEDGGPRYDVVPTRGMSVAPQHDYTQSLFDMEYGPRWVDGVGFDDGKRAKRSEVDGKFSSEKLFVSGSHGYESQLYQGGFGSENRNQFKEDSGVLYKNPHQVPDREVYTGSLRTGYMEDKSCLEFFHYDSSKTLHTASSPPYPEPYPPLESCTTEKIFPNYKNSCIPYEKCGRPVDAPNQGRVSVGRSSPTVVIRPPPASSLGQGTSRKPAGSENAAGVQSADSDYSNPLKPKDSGLKPICKPKDGFFETSAFKFFKQENSPVSSASMKELSRPLNAKDTSDSKVKATLGPQISDVNVSSGFPKTGDNIQVVNSTEESSDYIDHHSTAVDSPCWKGAPSSPFSVFDIESGNCDNVKVNLVEQYGFGHGEHPSLHLFDSNRVFTEKVECNMGNENECGRNGMKLGFEKTLDASCSTSEPSLLDGITGRVWIPPATRSKGVDLSGGFTKDSNQLNDLTNVFDLKVSDTKHLFGERCVGMTVNDVSEGAAVAVLAAEKVLASPASQEDPIEHSAAPDPRLDVSPIVKSMHSLSELLQFHISSDACPLGEENTEMLKHAISNLSTCLSKNGLQVQPKNKPEPKDVSGETSSLGKPYCEGVVSRGPHTKCEVMNSCTDPDSLQLHKGERINTIHGKKDGISPIVSPLRDDFHITGDDDMAKIQSVHFNRPHLQAIKKVLEQNFEIDEDVHSQALLFKNLWLEAEAKLCSISYKARFERMKIQMEGIKLNAPKEDEDVADVASEPCISPDSVIMSVLAPKAQADTLPKPTSPGVSASGMSVPAGCNESSALARFSILKSREENENPINMEDSVLARFNILKSREENPNPINIEDSVRARFNILKSREENPNPVNTVEQQQPEIINDKHADSIMARFNILKSRERSKLADVEEEKPPQSISDEFAGEKCFRPLVRGQLEDAGPDVVVAMQPNFHYQAGSLEYSRPRRGGGKFDSYFEHSGYDSPIEYSSGSVTNDAAIDLVKSGSRTIGENKSGWRDSSSSSEWEHVLKEDFSWKN</sequence>
<evidence type="ECO:0000256" key="1">
    <source>
        <dbReference type="SAM" id="MobiDB-lite"/>
    </source>
</evidence>
<reference evidence="2" key="2">
    <citation type="submission" date="2020-08" db="EMBL/GenBank/DDBJ databases">
        <title>Plant Genome Project.</title>
        <authorList>
            <person name="Zhang R.-G."/>
        </authorList>
    </citation>
    <scope>NUCLEOTIDE SEQUENCE</scope>
    <source>
        <strain evidence="2">Huo1</strain>
        <tissue evidence="2">Leaf</tissue>
    </source>
</reference>
<keyword evidence="3" id="KW-1185">Reference proteome</keyword>
<accession>A0A8X8WUP4</accession>
<organism evidence="2">
    <name type="scientific">Salvia splendens</name>
    <name type="common">Scarlet sage</name>
    <dbReference type="NCBI Taxonomy" id="180675"/>
    <lineage>
        <taxon>Eukaryota</taxon>
        <taxon>Viridiplantae</taxon>
        <taxon>Streptophyta</taxon>
        <taxon>Embryophyta</taxon>
        <taxon>Tracheophyta</taxon>
        <taxon>Spermatophyta</taxon>
        <taxon>Magnoliopsida</taxon>
        <taxon>eudicotyledons</taxon>
        <taxon>Gunneridae</taxon>
        <taxon>Pentapetalae</taxon>
        <taxon>asterids</taxon>
        <taxon>lamiids</taxon>
        <taxon>Lamiales</taxon>
        <taxon>Lamiaceae</taxon>
        <taxon>Nepetoideae</taxon>
        <taxon>Mentheae</taxon>
        <taxon>Salviinae</taxon>
        <taxon>Salvia</taxon>
        <taxon>Salvia subgen. Calosphace</taxon>
        <taxon>core Calosphace</taxon>
    </lineage>
</organism>
<dbReference type="PANTHER" id="PTHR34361:SF2">
    <property type="entry name" value="OS08G0157800 PROTEIN"/>
    <property type="match status" value="1"/>
</dbReference>
<feature type="compositionally biased region" description="Low complexity" evidence="1">
    <location>
        <begin position="15"/>
        <end position="28"/>
    </location>
</feature>
<feature type="region of interest" description="Disordered" evidence="1">
    <location>
        <begin position="1"/>
        <end position="35"/>
    </location>
</feature>
<feature type="region of interest" description="Disordered" evidence="1">
    <location>
        <begin position="300"/>
        <end position="362"/>
    </location>
</feature>